<keyword evidence="4" id="KW-0547">Nucleotide-binding</keyword>
<dbReference type="PROSITE" id="PS50011">
    <property type="entry name" value="PROTEIN_KINASE_DOM"/>
    <property type="match status" value="1"/>
</dbReference>
<dbReference type="InterPro" id="IPR000719">
    <property type="entry name" value="Prot_kinase_dom"/>
</dbReference>
<dbReference type="PANTHER" id="PTHR44899">
    <property type="entry name" value="CAMK FAMILY PROTEIN KINASE"/>
    <property type="match status" value="1"/>
</dbReference>
<name>A0ABR2INX6_9EUKA</name>
<dbReference type="SUPFAM" id="SSF56112">
    <property type="entry name" value="Protein kinase-like (PK-like)"/>
    <property type="match status" value="1"/>
</dbReference>
<dbReference type="PANTHER" id="PTHR44899:SF3">
    <property type="entry name" value="SERINE_THREONINE-PROTEIN KINASE NEK1"/>
    <property type="match status" value="1"/>
</dbReference>
<dbReference type="InterPro" id="IPR011009">
    <property type="entry name" value="Kinase-like_dom_sf"/>
</dbReference>
<dbReference type="PROSITE" id="PS00108">
    <property type="entry name" value="PROTEIN_KINASE_ST"/>
    <property type="match status" value="1"/>
</dbReference>
<dbReference type="PRINTS" id="PR00109">
    <property type="entry name" value="TYRKINASE"/>
</dbReference>
<feature type="compositionally biased region" description="Polar residues" evidence="9">
    <location>
        <begin position="347"/>
        <end position="360"/>
    </location>
</feature>
<reference evidence="11 12" key="1">
    <citation type="submission" date="2024-04" db="EMBL/GenBank/DDBJ databases">
        <title>Tritrichomonas musculus Genome.</title>
        <authorList>
            <person name="Alves-Ferreira E."/>
            <person name="Grigg M."/>
            <person name="Lorenzi H."/>
            <person name="Galac M."/>
        </authorList>
    </citation>
    <scope>NUCLEOTIDE SEQUENCE [LARGE SCALE GENOMIC DNA]</scope>
    <source>
        <strain evidence="11 12">EAF2021</strain>
    </source>
</reference>
<evidence type="ECO:0000256" key="4">
    <source>
        <dbReference type="ARBA" id="ARBA00022741"/>
    </source>
</evidence>
<keyword evidence="3" id="KW-0808">Transferase</keyword>
<keyword evidence="2" id="KW-0723">Serine/threonine-protein kinase</keyword>
<keyword evidence="12" id="KW-1185">Reference proteome</keyword>
<feature type="domain" description="Protein kinase" evidence="10">
    <location>
        <begin position="4"/>
        <end position="264"/>
    </location>
</feature>
<evidence type="ECO:0000256" key="2">
    <source>
        <dbReference type="ARBA" id="ARBA00022527"/>
    </source>
</evidence>
<dbReference type="SMART" id="SM00220">
    <property type="entry name" value="S_TKc"/>
    <property type="match status" value="1"/>
</dbReference>
<dbReference type="Pfam" id="PF00069">
    <property type="entry name" value="Pkinase"/>
    <property type="match status" value="1"/>
</dbReference>
<protein>
    <recommendedName>
        <fullName evidence="1">non-specific serine/threonine protein kinase</fullName>
        <ecNumber evidence="1">2.7.11.1</ecNumber>
    </recommendedName>
</protein>
<keyword evidence="6" id="KW-0067">ATP-binding</keyword>
<dbReference type="InterPro" id="IPR001245">
    <property type="entry name" value="Ser-Thr/Tyr_kinase_cat_dom"/>
</dbReference>
<feature type="compositionally biased region" description="Basic and acidic residues" evidence="9">
    <location>
        <begin position="305"/>
        <end position="315"/>
    </location>
</feature>
<evidence type="ECO:0000256" key="6">
    <source>
        <dbReference type="ARBA" id="ARBA00022840"/>
    </source>
</evidence>
<feature type="compositionally biased region" description="Polar residues" evidence="9">
    <location>
        <begin position="284"/>
        <end position="304"/>
    </location>
</feature>
<proteinExistence type="predicted"/>
<comment type="caution">
    <text evidence="11">The sequence shown here is derived from an EMBL/GenBank/DDBJ whole genome shotgun (WGS) entry which is preliminary data.</text>
</comment>
<accession>A0ABR2INX6</accession>
<evidence type="ECO:0000256" key="9">
    <source>
        <dbReference type="SAM" id="MobiDB-lite"/>
    </source>
</evidence>
<gene>
    <name evidence="11" type="ORF">M9Y10_009209</name>
</gene>
<evidence type="ECO:0000256" key="5">
    <source>
        <dbReference type="ARBA" id="ARBA00022777"/>
    </source>
</evidence>
<feature type="region of interest" description="Disordered" evidence="9">
    <location>
        <begin position="347"/>
        <end position="387"/>
    </location>
</feature>
<evidence type="ECO:0000256" key="1">
    <source>
        <dbReference type="ARBA" id="ARBA00012513"/>
    </source>
</evidence>
<feature type="region of interest" description="Disordered" evidence="9">
    <location>
        <begin position="529"/>
        <end position="565"/>
    </location>
</feature>
<organism evidence="11 12">
    <name type="scientific">Tritrichomonas musculus</name>
    <dbReference type="NCBI Taxonomy" id="1915356"/>
    <lineage>
        <taxon>Eukaryota</taxon>
        <taxon>Metamonada</taxon>
        <taxon>Parabasalia</taxon>
        <taxon>Tritrichomonadida</taxon>
        <taxon>Tritrichomonadidae</taxon>
        <taxon>Tritrichomonas</taxon>
    </lineage>
</organism>
<evidence type="ECO:0000256" key="7">
    <source>
        <dbReference type="ARBA" id="ARBA00047899"/>
    </source>
</evidence>
<dbReference type="Proteomes" id="UP001470230">
    <property type="component" value="Unassembled WGS sequence"/>
</dbReference>
<dbReference type="Gene3D" id="1.10.510.10">
    <property type="entry name" value="Transferase(Phosphotransferase) domain 1"/>
    <property type="match status" value="1"/>
</dbReference>
<feature type="region of interest" description="Disordered" evidence="9">
    <location>
        <begin position="452"/>
        <end position="471"/>
    </location>
</feature>
<evidence type="ECO:0000256" key="3">
    <source>
        <dbReference type="ARBA" id="ARBA00022679"/>
    </source>
</evidence>
<evidence type="ECO:0000313" key="12">
    <source>
        <dbReference type="Proteomes" id="UP001470230"/>
    </source>
</evidence>
<dbReference type="EC" id="2.7.11.1" evidence="1"/>
<dbReference type="EMBL" id="JAPFFF010000015">
    <property type="protein sequence ID" value="KAK8866250.1"/>
    <property type="molecule type" value="Genomic_DNA"/>
</dbReference>
<dbReference type="InterPro" id="IPR051131">
    <property type="entry name" value="NEK_Ser/Thr_kinase_NIMA"/>
</dbReference>
<evidence type="ECO:0000259" key="10">
    <source>
        <dbReference type="PROSITE" id="PS50011"/>
    </source>
</evidence>
<evidence type="ECO:0000313" key="11">
    <source>
        <dbReference type="EMBL" id="KAK8866250.1"/>
    </source>
</evidence>
<dbReference type="CDD" id="cd08215">
    <property type="entry name" value="STKc_Nek"/>
    <property type="match status" value="1"/>
</dbReference>
<dbReference type="InterPro" id="IPR008271">
    <property type="entry name" value="Ser/Thr_kinase_AS"/>
</dbReference>
<keyword evidence="5" id="KW-0418">Kinase</keyword>
<feature type="region of interest" description="Disordered" evidence="9">
    <location>
        <begin position="283"/>
        <end position="315"/>
    </location>
</feature>
<feature type="compositionally biased region" description="Basic residues" evidence="9">
    <location>
        <begin position="371"/>
        <end position="384"/>
    </location>
</feature>
<evidence type="ECO:0000256" key="8">
    <source>
        <dbReference type="ARBA" id="ARBA00048679"/>
    </source>
</evidence>
<comment type="catalytic activity">
    <reaction evidence="8">
        <text>L-seryl-[protein] + ATP = O-phospho-L-seryl-[protein] + ADP + H(+)</text>
        <dbReference type="Rhea" id="RHEA:17989"/>
        <dbReference type="Rhea" id="RHEA-COMP:9863"/>
        <dbReference type="Rhea" id="RHEA-COMP:11604"/>
        <dbReference type="ChEBI" id="CHEBI:15378"/>
        <dbReference type="ChEBI" id="CHEBI:29999"/>
        <dbReference type="ChEBI" id="CHEBI:30616"/>
        <dbReference type="ChEBI" id="CHEBI:83421"/>
        <dbReference type="ChEBI" id="CHEBI:456216"/>
        <dbReference type="EC" id="2.7.11.1"/>
    </reaction>
</comment>
<comment type="catalytic activity">
    <reaction evidence="7">
        <text>L-threonyl-[protein] + ATP = O-phospho-L-threonyl-[protein] + ADP + H(+)</text>
        <dbReference type="Rhea" id="RHEA:46608"/>
        <dbReference type="Rhea" id="RHEA-COMP:11060"/>
        <dbReference type="Rhea" id="RHEA-COMP:11605"/>
        <dbReference type="ChEBI" id="CHEBI:15378"/>
        <dbReference type="ChEBI" id="CHEBI:30013"/>
        <dbReference type="ChEBI" id="CHEBI:30616"/>
        <dbReference type="ChEBI" id="CHEBI:61977"/>
        <dbReference type="ChEBI" id="CHEBI:456216"/>
        <dbReference type="EC" id="2.7.11.1"/>
    </reaction>
</comment>
<sequence length="593" mass="67440">MNNYQIIKELGSGAAGKVYLAKEKSTGDHFAIKEISIESNDVLKHTELEIDNMKRLNHPFIVRYHSSFQSRAHSSNSKLYIVMEYIDGGDLASLIKSKKKHGRRIPEDTILKIFIQIVVAIQYIHSQKVVHRDLKPQNIFMTKLDVVKIGDFGVSKQLNQTNSLCETKVGTPYYLSPEIWNNEPYGSKSDIWSLGCILQELCTLSKPFEATNINQLLVAIFTPGHLKPIGKSYSPELQDLVTSMLAQEPADRPSADDILNIPFIKEKICLLVAENEKKLRTVRRLSNQNSGKQSNHNISISGSKSDGRLPYHDNPIKQLSQLPRLQPILQAHNSLQQQRIQSNQFSSEVPFNSNNGNNQQPRTSSLSPTPPKKKKKRSLKKKKKPIDLISLSTELPLPDKSLPAWAMRAQRKVRSQGAVRVNFPSGGEDENYLSNDESEMVNPRIKLNRSRSKSSYKFESTDNEYDRKQSGKKMNSIGLKTINNAEDEEDADDDIQIEDIENDNENDVGIENDIEYEDEDENIEAEVYLDGDVEEDEDADDVEDTDIIDNDNEEEAENEDNEWEELRRSTNVLHSLTLRRGDSNPFVDFKRTI</sequence>
<feature type="compositionally biased region" description="Acidic residues" evidence="9">
    <location>
        <begin position="529"/>
        <end position="563"/>
    </location>
</feature>